<proteinExistence type="predicted"/>
<evidence type="ECO:0008006" key="3">
    <source>
        <dbReference type="Google" id="ProtNLM"/>
    </source>
</evidence>
<evidence type="ECO:0000313" key="2">
    <source>
        <dbReference type="Proteomes" id="UP000250235"/>
    </source>
</evidence>
<reference evidence="1 2" key="1">
    <citation type="journal article" date="2015" name="Proc. Natl. Acad. Sci. U.S.A.">
        <title>The resurrection genome of Boea hygrometrica: A blueprint for survival of dehydration.</title>
        <authorList>
            <person name="Xiao L."/>
            <person name="Yang G."/>
            <person name="Zhang L."/>
            <person name="Yang X."/>
            <person name="Zhao S."/>
            <person name="Ji Z."/>
            <person name="Zhou Q."/>
            <person name="Hu M."/>
            <person name="Wang Y."/>
            <person name="Chen M."/>
            <person name="Xu Y."/>
            <person name="Jin H."/>
            <person name="Xiao X."/>
            <person name="Hu G."/>
            <person name="Bao F."/>
            <person name="Hu Y."/>
            <person name="Wan P."/>
            <person name="Li L."/>
            <person name="Deng X."/>
            <person name="Kuang T."/>
            <person name="Xiang C."/>
            <person name="Zhu J.K."/>
            <person name="Oliver M.J."/>
            <person name="He Y."/>
        </authorList>
    </citation>
    <scope>NUCLEOTIDE SEQUENCE [LARGE SCALE GENOMIC DNA]</scope>
    <source>
        <strain evidence="2">cv. XS01</strain>
    </source>
</reference>
<keyword evidence="2" id="KW-1185">Reference proteome</keyword>
<dbReference type="EMBL" id="KV008753">
    <property type="protein sequence ID" value="KZV30059.1"/>
    <property type="molecule type" value="Genomic_DNA"/>
</dbReference>
<evidence type="ECO:0000313" key="1">
    <source>
        <dbReference type="EMBL" id="KZV30059.1"/>
    </source>
</evidence>
<organism evidence="1 2">
    <name type="scientific">Dorcoceras hygrometricum</name>
    <dbReference type="NCBI Taxonomy" id="472368"/>
    <lineage>
        <taxon>Eukaryota</taxon>
        <taxon>Viridiplantae</taxon>
        <taxon>Streptophyta</taxon>
        <taxon>Embryophyta</taxon>
        <taxon>Tracheophyta</taxon>
        <taxon>Spermatophyta</taxon>
        <taxon>Magnoliopsida</taxon>
        <taxon>eudicotyledons</taxon>
        <taxon>Gunneridae</taxon>
        <taxon>Pentapetalae</taxon>
        <taxon>asterids</taxon>
        <taxon>lamiids</taxon>
        <taxon>Lamiales</taxon>
        <taxon>Gesneriaceae</taxon>
        <taxon>Didymocarpoideae</taxon>
        <taxon>Trichosporeae</taxon>
        <taxon>Loxocarpinae</taxon>
        <taxon>Dorcoceras</taxon>
    </lineage>
</organism>
<accession>A0A2Z7BDA5</accession>
<gene>
    <name evidence="1" type="ORF">F511_06564</name>
</gene>
<dbReference type="OrthoDB" id="913025at2759"/>
<protein>
    <recommendedName>
        <fullName evidence="3">Retrotransposon Copia-like N-terminal domain-containing protein</fullName>
    </recommendedName>
</protein>
<name>A0A2Z7BDA5_9LAMI</name>
<sequence length="72" mass="8174">MLTIKLSSTNYLLWRSQIYPLLIGQGLMNLIDGTRSAPCTDVITDGKSALNPAYHSWLVDDQRLESHFFIPH</sequence>
<dbReference type="AlphaFoldDB" id="A0A2Z7BDA5"/>
<dbReference type="Proteomes" id="UP000250235">
    <property type="component" value="Unassembled WGS sequence"/>
</dbReference>